<sequence>MSSKVLSGRRQVFPLESHPVVVPGYQLTFDMAGLPYWEPGFGTIKPTCSDIGNCDSNSQTSRLLTGTRALNGCQVGAPLHCIAHLITRKELDHILNTEGGNGNPDIGYQLVDIECETYSGKAIVGVSLVDINKASTGYRPSARYRKIVLDGATEHGLSPSYISRLEAVTPYVAKTTGQKVAKYVFLAVGLPLALPVIAFSIAGLAFGTKVPRLVSVYGEVVKRGLWTLHDRIFAPLLGEGC</sequence>
<keyword evidence="2" id="KW-1185">Reference proteome</keyword>
<comment type="caution">
    <text evidence="1">The sequence shown here is derived from an EMBL/GenBank/DDBJ whole genome shotgun (WGS) entry which is preliminary data.</text>
</comment>
<gene>
    <name evidence="1" type="ORF">IWW38_001979</name>
</gene>
<organism evidence="1 2">
    <name type="scientific">Coemansia aciculifera</name>
    <dbReference type="NCBI Taxonomy" id="417176"/>
    <lineage>
        <taxon>Eukaryota</taxon>
        <taxon>Fungi</taxon>
        <taxon>Fungi incertae sedis</taxon>
        <taxon>Zoopagomycota</taxon>
        <taxon>Kickxellomycotina</taxon>
        <taxon>Kickxellomycetes</taxon>
        <taxon>Kickxellales</taxon>
        <taxon>Kickxellaceae</taxon>
        <taxon>Coemansia</taxon>
    </lineage>
</organism>
<protein>
    <submittedName>
        <fullName evidence="1">Uncharacterized protein</fullName>
    </submittedName>
</protein>
<dbReference type="EMBL" id="JANBVB010000185">
    <property type="protein sequence ID" value="KAJ2896578.1"/>
    <property type="molecule type" value="Genomic_DNA"/>
</dbReference>
<proteinExistence type="predicted"/>
<name>A0ACC1M4T0_9FUNG</name>
<reference evidence="1" key="1">
    <citation type="submission" date="2022-07" db="EMBL/GenBank/DDBJ databases">
        <title>Phylogenomic reconstructions and comparative analyses of Kickxellomycotina fungi.</title>
        <authorList>
            <person name="Reynolds N.K."/>
            <person name="Stajich J.E."/>
            <person name="Barry K."/>
            <person name="Grigoriev I.V."/>
            <person name="Crous P."/>
            <person name="Smith M.E."/>
        </authorList>
    </citation>
    <scope>NUCLEOTIDE SEQUENCE</scope>
    <source>
        <strain evidence="1">CBS 190363</strain>
    </source>
</reference>
<accession>A0ACC1M4T0</accession>
<evidence type="ECO:0000313" key="1">
    <source>
        <dbReference type="EMBL" id="KAJ2896578.1"/>
    </source>
</evidence>
<evidence type="ECO:0000313" key="2">
    <source>
        <dbReference type="Proteomes" id="UP001139981"/>
    </source>
</evidence>
<dbReference type="Proteomes" id="UP001139981">
    <property type="component" value="Unassembled WGS sequence"/>
</dbReference>